<sequence>MQQTIMIGGGAIWVIAKPEGMRKRLRLGSYACPVELRNGAIVHAETGLPVPRSAFVPTDLTGSDAAMEIRSAPGGTLYLRLTVGNGLTLGAVPGAIDIVVSPADAAAISWSKAVFGLVVRGADGINRRVLQGDLSVDAGIVQVLP</sequence>
<evidence type="ECO:0000313" key="2">
    <source>
        <dbReference type="Proteomes" id="UP000199119"/>
    </source>
</evidence>
<keyword evidence="2" id="KW-1185">Reference proteome</keyword>
<dbReference type="AlphaFoldDB" id="A0A1I2GCG6"/>
<proteinExistence type="predicted"/>
<accession>A0A1I2GCG6</accession>
<organism evidence="1 2">
    <name type="scientific">Paracidovorax wautersii</name>
    <dbReference type="NCBI Taxonomy" id="1177982"/>
    <lineage>
        <taxon>Bacteria</taxon>
        <taxon>Pseudomonadati</taxon>
        <taxon>Pseudomonadota</taxon>
        <taxon>Betaproteobacteria</taxon>
        <taxon>Burkholderiales</taxon>
        <taxon>Comamonadaceae</taxon>
        <taxon>Paracidovorax</taxon>
    </lineage>
</organism>
<dbReference type="OrthoDB" id="5194507at2"/>
<dbReference type="EMBL" id="FONX01000014">
    <property type="protein sequence ID" value="SFF14690.1"/>
    <property type="molecule type" value="Genomic_DNA"/>
</dbReference>
<dbReference type="Proteomes" id="UP000199119">
    <property type="component" value="Unassembled WGS sequence"/>
</dbReference>
<dbReference type="STRING" id="1177982.SAMN04489711_11453"/>
<dbReference type="RefSeq" id="WP_092940758.1">
    <property type="nucleotide sequence ID" value="NZ_FONX01000014.1"/>
</dbReference>
<protein>
    <submittedName>
        <fullName evidence="1">Uncharacterized protein</fullName>
    </submittedName>
</protein>
<gene>
    <name evidence="1" type="ORF">SAMN04489711_11453</name>
</gene>
<name>A0A1I2GCG6_9BURK</name>
<reference evidence="2" key="1">
    <citation type="submission" date="2016-10" db="EMBL/GenBank/DDBJ databases">
        <authorList>
            <person name="Varghese N."/>
            <person name="Submissions S."/>
        </authorList>
    </citation>
    <scope>NUCLEOTIDE SEQUENCE [LARGE SCALE GENOMIC DNA]</scope>
    <source>
        <strain evidence="2">DSM 27981</strain>
    </source>
</reference>
<evidence type="ECO:0000313" key="1">
    <source>
        <dbReference type="EMBL" id="SFF14690.1"/>
    </source>
</evidence>